<comment type="caution">
    <text evidence="1">The sequence shown here is derived from an EMBL/GenBank/DDBJ whole genome shotgun (WGS) entry which is preliminary data.</text>
</comment>
<dbReference type="Proteomes" id="UP000266723">
    <property type="component" value="Unassembled WGS sequence"/>
</dbReference>
<protein>
    <submittedName>
        <fullName evidence="1">Uncharacterized protein</fullName>
    </submittedName>
</protein>
<dbReference type="EMBL" id="QGKV02001556">
    <property type="protein sequence ID" value="KAF3520593.1"/>
    <property type="molecule type" value="Genomic_DNA"/>
</dbReference>
<reference evidence="1 2" key="1">
    <citation type="journal article" date="2020" name="BMC Genomics">
        <title>Intraspecific diversification of the crop wild relative Brassica cretica Lam. using demographic model selection.</title>
        <authorList>
            <person name="Kioukis A."/>
            <person name="Michalopoulou V.A."/>
            <person name="Briers L."/>
            <person name="Pirintsos S."/>
            <person name="Studholme D.J."/>
            <person name="Pavlidis P."/>
            <person name="Sarris P.F."/>
        </authorList>
    </citation>
    <scope>NUCLEOTIDE SEQUENCE [LARGE SCALE GENOMIC DNA]</scope>
    <source>
        <strain evidence="2">cv. PFS-1207/04</strain>
    </source>
</reference>
<proteinExistence type="predicted"/>
<name>A0ABQ7B2X3_BRACR</name>
<evidence type="ECO:0000313" key="1">
    <source>
        <dbReference type="EMBL" id="KAF3520593.1"/>
    </source>
</evidence>
<sequence>MAASASERPRFISNNGGNRSFSNAPLIDNSDPNQIIVPEVWFSASLVSCSSLLREVFYPAVHSSPIKNMACPGTLKRLRCFRMKEITIESKGVWSNASNEAPWQICNVSAHGKEWRPESLSLSSKSYFKLEEKRGQKSPQCK</sequence>
<evidence type="ECO:0000313" key="2">
    <source>
        <dbReference type="Proteomes" id="UP000266723"/>
    </source>
</evidence>
<organism evidence="1 2">
    <name type="scientific">Brassica cretica</name>
    <name type="common">Mustard</name>
    <dbReference type="NCBI Taxonomy" id="69181"/>
    <lineage>
        <taxon>Eukaryota</taxon>
        <taxon>Viridiplantae</taxon>
        <taxon>Streptophyta</taxon>
        <taxon>Embryophyta</taxon>
        <taxon>Tracheophyta</taxon>
        <taxon>Spermatophyta</taxon>
        <taxon>Magnoliopsida</taxon>
        <taxon>eudicotyledons</taxon>
        <taxon>Gunneridae</taxon>
        <taxon>Pentapetalae</taxon>
        <taxon>rosids</taxon>
        <taxon>malvids</taxon>
        <taxon>Brassicales</taxon>
        <taxon>Brassicaceae</taxon>
        <taxon>Brassiceae</taxon>
        <taxon>Brassica</taxon>
    </lineage>
</organism>
<keyword evidence="2" id="KW-1185">Reference proteome</keyword>
<gene>
    <name evidence="1" type="ORF">DY000_02064018</name>
</gene>
<accession>A0ABQ7B2X3</accession>